<dbReference type="InterPro" id="IPR017441">
    <property type="entry name" value="Protein_kinase_ATP_BS"/>
</dbReference>
<feature type="compositionally biased region" description="Basic and acidic residues" evidence="3">
    <location>
        <begin position="59"/>
        <end position="75"/>
    </location>
</feature>
<dbReference type="InterPro" id="IPR000719">
    <property type="entry name" value="Prot_kinase_dom"/>
</dbReference>
<dbReference type="OrthoDB" id="248923at2759"/>
<dbReference type="PROSITE" id="PS50011">
    <property type="entry name" value="PROTEIN_KINASE_DOM"/>
    <property type="match status" value="1"/>
</dbReference>
<keyword evidence="2" id="KW-0547">Nucleotide-binding</keyword>
<dbReference type="PANTHER" id="PTHR48014:SF21">
    <property type="entry name" value="SERINE_THREONINE-PROTEIN KINASE FRAY2"/>
    <property type="match status" value="1"/>
</dbReference>
<gene>
    <name evidence="5" type="ORF">K457DRAFT_12785</name>
</gene>
<evidence type="ECO:0000313" key="6">
    <source>
        <dbReference type="Proteomes" id="UP000078512"/>
    </source>
</evidence>
<keyword evidence="5" id="KW-0808">Transferase</keyword>
<feature type="domain" description="Protein kinase" evidence="4">
    <location>
        <begin position="195"/>
        <end position="485"/>
    </location>
</feature>
<protein>
    <submittedName>
        <fullName evidence="5">Kinase-like protein</fullName>
    </submittedName>
</protein>
<evidence type="ECO:0000256" key="1">
    <source>
        <dbReference type="ARBA" id="ARBA00008874"/>
    </source>
</evidence>
<dbReference type="Pfam" id="PF00069">
    <property type="entry name" value="Pkinase"/>
    <property type="match status" value="2"/>
</dbReference>
<dbReference type="Proteomes" id="UP000078512">
    <property type="component" value="Unassembled WGS sequence"/>
</dbReference>
<feature type="region of interest" description="Disordered" evidence="3">
    <location>
        <begin position="1"/>
        <end position="142"/>
    </location>
</feature>
<evidence type="ECO:0000313" key="5">
    <source>
        <dbReference type="EMBL" id="OAQ36288.1"/>
    </source>
</evidence>
<dbReference type="SUPFAM" id="SSF56112">
    <property type="entry name" value="Protein kinase-like (PK-like)"/>
    <property type="match status" value="1"/>
</dbReference>
<dbReference type="Gene3D" id="3.30.200.20">
    <property type="entry name" value="Phosphorylase Kinase, domain 1"/>
    <property type="match status" value="1"/>
</dbReference>
<comment type="similarity">
    <text evidence="1">Belongs to the protein kinase superfamily. STE Ser/Thr protein kinase family. STE20 subfamily.</text>
</comment>
<sequence>MVDHPLSPSSGVTSAQQQQQPPPPNDTAQDMPSPPPSIPPDHGQQQQQPELKQQQEPQRQQKEHPQRQTEEDARQLQEQQLQQQQQQHLQAEEQARLLQQQQQQQQAQVPAHSTPPTSNRPSPLPSAPITPSSPSLTRKPGVNGLMERMASTGSIKRPTSVHSTSSSYIASHIGSMTSSSLNLPDDSFSSNPEDYDIRLPIGYGSSAVVYNAYYKPFNKRVAIKVIDLDMFERNQIDELRRETQVMALCKHPNVLRVNGAFVTDSKLYIVTPYLSAGSCLDIMKTAYPDGFEEVAIATILKQALQGLDYLHKNGHIHRQMSDVYPSLTFFSAFAPFAIHLTLGYIRDVKAGNLLVDDDGSVLLADFGVSSSLMENGDRRGQRKTFVGTPCWMAPEVMEQAGYDYKADIWSFGITAIELATGHAPFAKYPPIKVLMLTLSNDPPTLDRDSTKHRYSKLFKEMIDSCLQKDPTRRPTAEKLLNHSFFKQAKKKAYLVAGLLHNLPPIEHRPHKRQVQKPIVIEKGISWNFDGDDAADSEEVRRPRTVTFERPDRPVSTATTDSAHSTGTAMTPTAETARTLDSLPDEAPSSQSTTPLTSHTGDKPVRKSRFVVEDSSTAASPALHPTTEAHPSPQAGLSHNMSSLSIQSGQNLQGLGVTPHGTEAGGLPEVKKGRFSVKDTSGTSSPVPSSIKTMPSDLLHSPSRSLTSSPIEGHSEGVRIVGASEQGSLPGTGSQSTQQ</sequence>
<feature type="compositionally biased region" description="Polar residues" evidence="3">
    <location>
        <begin position="677"/>
        <end position="692"/>
    </location>
</feature>
<feature type="binding site" evidence="2">
    <location>
        <position position="224"/>
    </location>
    <ligand>
        <name>ATP</name>
        <dbReference type="ChEBI" id="CHEBI:30616"/>
    </ligand>
</feature>
<dbReference type="SMART" id="SM00220">
    <property type="entry name" value="S_TKc"/>
    <property type="match status" value="1"/>
</dbReference>
<evidence type="ECO:0000256" key="2">
    <source>
        <dbReference type="PROSITE-ProRule" id="PRU10141"/>
    </source>
</evidence>
<keyword evidence="6" id="KW-1185">Reference proteome</keyword>
<feature type="compositionally biased region" description="Polar residues" evidence="3">
    <location>
        <begin position="724"/>
        <end position="738"/>
    </location>
</feature>
<evidence type="ECO:0000256" key="3">
    <source>
        <dbReference type="SAM" id="MobiDB-lite"/>
    </source>
</evidence>
<reference evidence="5 6" key="1">
    <citation type="submission" date="2016-05" db="EMBL/GenBank/DDBJ databases">
        <title>Genome sequencing reveals origins of a unique bacterial endosymbiosis in the earliest lineages of terrestrial Fungi.</title>
        <authorList>
            <consortium name="DOE Joint Genome Institute"/>
            <person name="Uehling J."/>
            <person name="Gryganskyi A."/>
            <person name="Hameed K."/>
            <person name="Tschaplinski T."/>
            <person name="Misztal P."/>
            <person name="Wu S."/>
            <person name="Desiro A."/>
            <person name="Vande Pol N."/>
            <person name="Du Z.-Y."/>
            <person name="Zienkiewicz A."/>
            <person name="Zienkiewicz K."/>
            <person name="Morin E."/>
            <person name="Tisserant E."/>
            <person name="Splivallo R."/>
            <person name="Hainaut M."/>
            <person name="Henrissat B."/>
            <person name="Ohm R."/>
            <person name="Kuo A."/>
            <person name="Yan J."/>
            <person name="Lipzen A."/>
            <person name="Nolan M."/>
            <person name="Labutti K."/>
            <person name="Barry K."/>
            <person name="Goldstein A."/>
            <person name="Labbe J."/>
            <person name="Schadt C."/>
            <person name="Tuskan G."/>
            <person name="Grigoriev I."/>
            <person name="Martin F."/>
            <person name="Vilgalys R."/>
            <person name="Bonito G."/>
        </authorList>
    </citation>
    <scope>NUCLEOTIDE SEQUENCE [LARGE SCALE GENOMIC DNA]</scope>
    <source>
        <strain evidence="5 6">AG-77</strain>
    </source>
</reference>
<feature type="compositionally biased region" description="Polar residues" evidence="3">
    <location>
        <begin position="634"/>
        <end position="652"/>
    </location>
</feature>
<dbReference type="InterPro" id="IPR011009">
    <property type="entry name" value="Kinase-like_dom_sf"/>
</dbReference>
<dbReference type="STRING" id="1314771.A0A197KGJ9"/>
<dbReference type="GO" id="GO:0004672">
    <property type="term" value="F:protein kinase activity"/>
    <property type="evidence" value="ECO:0007669"/>
    <property type="project" value="InterPro"/>
</dbReference>
<feature type="compositionally biased region" description="Low complexity" evidence="3">
    <location>
        <begin position="96"/>
        <end position="108"/>
    </location>
</feature>
<dbReference type="EMBL" id="KV442012">
    <property type="protein sequence ID" value="OAQ36288.1"/>
    <property type="molecule type" value="Genomic_DNA"/>
</dbReference>
<dbReference type="AlphaFoldDB" id="A0A197KGJ9"/>
<dbReference type="PANTHER" id="PTHR48014">
    <property type="entry name" value="SERINE/THREONINE-PROTEIN KINASE FRAY2"/>
    <property type="match status" value="1"/>
</dbReference>
<accession>A0A197KGJ9</accession>
<dbReference type="InterPro" id="IPR047173">
    <property type="entry name" value="STRAD_A/B-like"/>
</dbReference>
<dbReference type="GO" id="GO:0043539">
    <property type="term" value="F:protein serine/threonine kinase activator activity"/>
    <property type="evidence" value="ECO:0007669"/>
    <property type="project" value="InterPro"/>
</dbReference>
<feature type="compositionally biased region" description="Basic and acidic residues" evidence="3">
    <location>
        <begin position="537"/>
        <end position="552"/>
    </location>
</feature>
<keyword evidence="5" id="KW-0418">Kinase</keyword>
<dbReference type="GO" id="GO:0005524">
    <property type="term" value="F:ATP binding"/>
    <property type="evidence" value="ECO:0007669"/>
    <property type="project" value="UniProtKB-UniRule"/>
</dbReference>
<evidence type="ECO:0000259" key="4">
    <source>
        <dbReference type="PROSITE" id="PS50011"/>
    </source>
</evidence>
<feature type="compositionally biased region" description="Polar residues" evidence="3">
    <location>
        <begin position="555"/>
        <end position="575"/>
    </location>
</feature>
<organism evidence="5 6">
    <name type="scientific">Linnemannia elongata AG-77</name>
    <dbReference type="NCBI Taxonomy" id="1314771"/>
    <lineage>
        <taxon>Eukaryota</taxon>
        <taxon>Fungi</taxon>
        <taxon>Fungi incertae sedis</taxon>
        <taxon>Mucoromycota</taxon>
        <taxon>Mortierellomycotina</taxon>
        <taxon>Mortierellomycetes</taxon>
        <taxon>Mortierellales</taxon>
        <taxon>Mortierellaceae</taxon>
        <taxon>Linnemannia</taxon>
    </lineage>
</organism>
<feature type="compositionally biased region" description="Low complexity" evidence="3">
    <location>
        <begin position="76"/>
        <end position="89"/>
    </location>
</feature>
<feature type="compositionally biased region" description="Low complexity" evidence="3">
    <location>
        <begin position="44"/>
        <end position="58"/>
    </location>
</feature>
<feature type="region of interest" description="Disordered" evidence="3">
    <location>
        <begin position="530"/>
        <end position="738"/>
    </location>
</feature>
<feature type="compositionally biased region" description="Polar residues" evidence="3">
    <location>
        <begin position="587"/>
        <end position="598"/>
    </location>
</feature>
<dbReference type="PROSITE" id="PS00107">
    <property type="entry name" value="PROTEIN_KINASE_ATP"/>
    <property type="match status" value="1"/>
</dbReference>
<keyword evidence="2" id="KW-0067">ATP-binding</keyword>
<proteinExistence type="inferred from homology"/>
<dbReference type="FunFam" id="1.10.510.10:FF:000947">
    <property type="entry name" value="serine/threonine-protein kinase OSR1"/>
    <property type="match status" value="1"/>
</dbReference>
<name>A0A197KGJ9_9FUNG</name>
<dbReference type="Gene3D" id="1.10.510.10">
    <property type="entry name" value="Transferase(Phosphotransferase) domain 1"/>
    <property type="match status" value="1"/>
</dbReference>